<dbReference type="Pfam" id="PF14191">
    <property type="entry name" value="YodL"/>
    <property type="match status" value="1"/>
</dbReference>
<evidence type="ECO:0000313" key="2">
    <source>
        <dbReference type="EMBL" id="WLR44252.1"/>
    </source>
</evidence>
<reference evidence="2 3" key="1">
    <citation type="submission" date="2023-06" db="EMBL/GenBank/DDBJ databases">
        <title>Five Gram-positive bacteria isolated from mangrove sediments in Shenzhen, Guangdong, China.</title>
        <authorList>
            <person name="Yu S."/>
            <person name="Zheng W."/>
            <person name="Huang Y."/>
        </authorList>
    </citation>
    <scope>NUCLEOTIDE SEQUENCE [LARGE SCALE GENOMIC DNA]</scope>
    <source>
        <strain evidence="2 3">SaN35-3</strain>
    </source>
</reference>
<dbReference type="RefSeq" id="WP_226539799.1">
    <property type="nucleotide sequence ID" value="NZ_CP129013.1"/>
</dbReference>
<sequence length="101" mass="11939">MIFLSKVQVTLYDLTIFQTEEFGKDKGYQQVYRLKLEGKNHLDVLNKVFQKFNVPDRMPSDFNARYIGTGDIILIDEARGGKHYYKLFPGGWRKINRIHVR</sequence>
<evidence type="ECO:0000313" key="3">
    <source>
        <dbReference type="Proteomes" id="UP001197974"/>
    </source>
</evidence>
<dbReference type="Proteomes" id="UP001197974">
    <property type="component" value="Chromosome"/>
</dbReference>
<gene>
    <name evidence="2" type="ORF">LC087_03860</name>
</gene>
<dbReference type="EMBL" id="CP129013">
    <property type="protein sequence ID" value="WLR44252.1"/>
    <property type="molecule type" value="Genomic_DNA"/>
</dbReference>
<dbReference type="InterPro" id="IPR025923">
    <property type="entry name" value="YodL-like_dom"/>
</dbReference>
<protein>
    <submittedName>
        <fullName evidence="2">YodL domain-containing protein</fullName>
    </submittedName>
</protein>
<keyword evidence="3" id="KW-1185">Reference proteome</keyword>
<accession>A0ABY9K094</accession>
<evidence type="ECO:0000259" key="1">
    <source>
        <dbReference type="Pfam" id="PF14191"/>
    </source>
</evidence>
<proteinExistence type="predicted"/>
<organism evidence="2 3">
    <name type="scientific">Bacillus carboniphilus</name>
    <dbReference type="NCBI Taxonomy" id="86663"/>
    <lineage>
        <taxon>Bacteria</taxon>
        <taxon>Bacillati</taxon>
        <taxon>Bacillota</taxon>
        <taxon>Bacilli</taxon>
        <taxon>Bacillales</taxon>
        <taxon>Bacillaceae</taxon>
        <taxon>Bacillus</taxon>
    </lineage>
</organism>
<feature type="domain" description="YodL-like" evidence="1">
    <location>
        <begin position="21"/>
        <end position="85"/>
    </location>
</feature>
<name>A0ABY9K094_9BACI</name>